<organism evidence="1 2">
    <name type="scientific">Stenomitos frigidus AS-A4</name>
    <dbReference type="NCBI Taxonomy" id="2933935"/>
    <lineage>
        <taxon>Bacteria</taxon>
        <taxon>Bacillati</taxon>
        <taxon>Cyanobacteriota</taxon>
        <taxon>Cyanophyceae</taxon>
        <taxon>Leptolyngbyales</taxon>
        <taxon>Leptolyngbyaceae</taxon>
        <taxon>Stenomitos</taxon>
    </lineage>
</organism>
<keyword evidence="2" id="KW-1185">Reference proteome</keyword>
<comment type="caution">
    <text evidence="1">The sequence shown here is derived from an EMBL/GenBank/DDBJ whole genome shotgun (WGS) entry which is preliminary data.</text>
</comment>
<accession>A0ABV0KTT4</accession>
<dbReference type="RefSeq" id="WP_190452630.1">
    <property type="nucleotide sequence ID" value="NZ_JAMPLM010000078.1"/>
</dbReference>
<sequence length="48" mass="5524">MKAVRIYQYESVDDAILEEISVPKIRPDEILVQVEAAIRNPLDVKRSL</sequence>
<evidence type="ECO:0000313" key="2">
    <source>
        <dbReference type="Proteomes" id="UP001476950"/>
    </source>
</evidence>
<evidence type="ECO:0008006" key="3">
    <source>
        <dbReference type="Google" id="ProtNLM"/>
    </source>
</evidence>
<dbReference type="Proteomes" id="UP001476950">
    <property type="component" value="Unassembled WGS sequence"/>
</dbReference>
<dbReference type="SUPFAM" id="SSF50129">
    <property type="entry name" value="GroES-like"/>
    <property type="match status" value="1"/>
</dbReference>
<dbReference type="EMBL" id="JAMPLM010000078">
    <property type="protein sequence ID" value="MEP1062651.1"/>
    <property type="molecule type" value="Genomic_DNA"/>
</dbReference>
<protein>
    <recommendedName>
        <fullName evidence="3">Alcohol dehydrogenase</fullName>
    </recommendedName>
</protein>
<gene>
    <name evidence="1" type="ORF">NDI38_30215</name>
</gene>
<name>A0ABV0KTT4_9CYAN</name>
<dbReference type="Gene3D" id="3.90.180.10">
    <property type="entry name" value="Medium-chain alcohol dehydrogenases, catalytic domain"/>
    <property type="match status" value="1"/>
</dbReference>
<proteinExistence type="predicted"/>
<evidence type="ECO:0000313" key="1">
    <source>
        <dbReference type="EMBL" id="MEP1062651.1"/>
    </source>
</evidence>
<dbReference type="InterPro" id="IPR011032">
    <property type="entry name" value="GroES-like_sf"/>
</dbReference>
<reference evidence="1 2" key="1">
    <citation type="submission" date="2022-04" db="EMBL/GenBank/DDBJ databases">
        <title>Positive selection, recombination, and allopatry shape intraspecific diversity of widespread and dominant cyanobacteria.</title>
        <authorList>
            <person name="Wei J."/>
            <person name="Shu W."/>
            <person name="Hu C."/>
        </authorList>
    </citation>
    <scope>NUCLEOTIDE SEQUENCE [LARGE SCALE GENOMIC DNA]</scope>
    <source>
        <strain evidence="1 2">AS-A4</strain>
    </source>
</reference>